<dbReference type="InParanoid" id="A0A803JSX1"/>
<dbReference type="SMART" id="SM00225">
    <property type="entry name" value="BTB"/>
    <property type="match status" value="1"/>
</dbReference>
<dbReference type="GeneTree" id="ENSGT00950000182983"/>
<sequence length="527" mass="60182">MSTELFQLYQSASSDGPRGPGLYIKRRQAILYQRTFCLGTNKGKVANMDRRTWPWHSGVMRRFCVVPLLLVLVEAAQKSDLGGDASAALINHSPMLIQRLQDLFHKGNSTDTILRIRTANSDEVKVIHVHQLLLTLQSDIFDGLLLNQSEVTLQEPAECAALFEKFIRYFYCGEISVNLNQAIPLHRLANKYHMTALQRGVTEYMKTHFSSESAQGHVVSWYHYALRMGDINLQESCLKFLAWNLSTIMSSNEWVTVSDKLMVSLLQRSDLVLQSELELFSAVEEWISKNKPDAPVIEKVLRSIRYPMISPSQLFQIQKESAVLASYHNSVQDLMFQAFQFHSASPLHFAKYFDVNCSMFVPRNYLSPSWGSQWIINNPARDDRSLTFQTQLGPSNHDTSKKMTWNALFSPRWLPVSLRPVYSESIPSSSQSNRLEEGKPRLVVTSAMSGMDFAGVTFQKTLLVGVKRQQSKVFVKHVYNVHQSTDEVFDFLLQADLQKRTSEYLIDNSLHLHIIIKPIYHSLIKAK</sequence>
<dbReference type="PANTHER" id="PTHR24410:SF12">
    <property type="entry name" value="BTB_POZ DOMAIN-CONTAINING PROTEIN 17"/>
    <property type="match status" value="1"/>
</dbReference>
<dbReference type="CDD" id="cd18292">
    <property type="entry name" value="BTB_POZ_BTBD17"/>
    <property type="match status" value="1"/>
</dbReference>
<organism evidence="2">
    <name type="scientific">Xenopus tropicalis</name>
    <name type="common">Western clawed frog</name>
    <name type="synonym">Silurana tropicalis</name>
    <dbReference type="NCBI Taxonomy" id="8364"/>
    <lineage>
        <taxon>Eukaryota</taxon>
        <taxon>Metazoa</taxon>
        <taxon>Chordata</taxon>
        <taxon>Craniata</taxon>
        <taxon>Vertebrata</taxon>
        <taxon>Euteleostomi</taxon>
        <taxon>Amphibia</taxon>
        <taxon>Batrachia</taxon>
        <taxon>Anura</taxon>
        <taxon>Pipoidea</taxon>
        <taxon>Pipidae</taxon>
        <taxon>Xenopodinae</taxon>
        <taxon>Xenopus</taxon>
        <taxon>Silurana</taxon>
    </lineage>
</organism>
<dbReference type="Gene3D" id="1.25.40.420">
    <property type="match status" value="1"/>
</dbReference>
<feature type="domain" description="BTB" evidence="1">
    <location>
        <begin position="110"/>
        <end position="179"/>
    </location>
</feature>
<accession>A0A803JSX1</accession>
<reference evidence="2" key="1">
    <citation type="journal article" date="2010" name="Science">
        <title>The genome of the Western clawed frog Xenopus tropicalis.</title>
        <authorList>
            <person name="Hellsten U."/>
            <person name="Harland R.M."/>
            <person name="Gilchrist M.J."/>
            <person name="Hendrix D."/>
            <person name="Jurka J."/>
            <person name="Kapitonov V."/>
            <person name="Ovcharenko I."/>
            <person name="Putnam N.H."/>
            <person name="Shu S."/>
            <person name="Taher L."/>
            <person name="Blitz I.L."/>
            <person name="Blumberg B."/>
            <person name="Dichmann D.S."/>
            <person name="Dubchak I."/>
            <person name="Amaya E."/>
            <person name="Detter J.C."/>
            <person name="Fletcher R."/>
            <person name="Gerhard D.S."/>
            <person name="Goodstein D."/>
            <person name="Graves T."/>
            <person name="Grigoriev I.V."/>
            <person name="Grimwood J."/>
            <person name="Kawashima T."/>
            <person name="Lindquist E."/>
            <person name="Lucas S.M."/>
            <person name="Mead P.E."/>
            <person name="Mitros T."/>
            <person name="Ogino H."/>
            <person name="Ohta Y."/>
            <person name="Poliakov A.V."/>
            <person name="Pollet N."/>
            <person name="Robert J."/>
            <person name="Salamov A."/>
            <person name="Sater A.K."/>
            <person name="Schmutz J."/>
            <person name="Terry A."/>
            <person name="Vize P.D."/>
            <person name="Warren W.C."/>
            <person name="Wells D."/>
            <person name="Wills A."/>
            <person name="Wilson R.K."/>
            <person name="Zimmerman L.B."/>
            <person name="Zorn A.M."/>
            <person name="Grainger R."/>
            <person name="Grammer T."/>
            <person name="Khokha M.K."/>
            <person name="Richardson P.M."/>
            <person name="Rokhsar D.S."/>
        </authorList>
    </citation>
    <scope>NUCLEOTIDE SEQUENCE [LARGE SCALE GENOMIC DNA]</scope>
    <source>
        <strain evidence="2">Nigerian</strain>
    </source>
</reference>
<dbReference type="InterPro" id="IPR000210">
    <property type="entry name" value="BTB/POZ_dom"/>
</dbReference>
<dbReference type="Gene3D" id="3.30.710.10">
    <property type="entry name" value="Potassium Channel Kv1.1, Chain A"/>
    <property type="match status" value="1"/>
</dbReference>
<dbReference type="Pfam" id="PF00651">
    <property type="entry name" value="BTB"/>
    <property type="match status" value="1"/>
</dbReference>
<dbReference type="InterPro" id="IPR011705">
    <property type="entry name" value="BACK"/>
</dbReference>
<gene>
    <name evidence="2" type="primary">btbd17</name>
</gene>
<protein>
    <submittedName>
        <fullName evidence="2">BTB/POZ domain-containing protein 17</fullName>
    </submittedName>
</protein>
<dbReference type="Pfam" id="PF07707">
    <property type="entry name" value="BACK"/>
    <property type="match status" value="1"/>
</dbReference>
<dbReference type="AlphaFoldDB" id="A0A803JSX1"/>
<dbReference type="Pfam" id="PF23651">
    <property type="entry name" value="TRAF_BTBD17"/>
    <property type="match status" value="1"/>
</dbReference>
<reference evidence="2" key="2">
    <citation type="submission" date="2021-03" db="UniProtKB">
        <authorList>
            <consortium name="Ensembl"/>
        </authorList>
    </citation>
    <scope>IDENTIFICATION</scope>
</reference>
<dbReference type="InterPro" id="IPR051481">
    <property type="entry name" value="BTB-POZ/Galectin-3-binding"/>
</dbReference>
<dbReference type="InterPro" id="IPR056184">
    <property type="entry name" value="TRAF_BTBD17"/>
</dbReference>
<evidence type="ECO:0000313" key="2">
    <source>
        <dbReference type="Ensembl" id="ENSXETP00000111073"/>
    </source>
</evidence>
<evidence type="ECO:0000259" key="1">
    <source>
        <dbReference type="PROSITE" id="PS50097"/>
    </source>
</evidence>
<dbReference type="FunCoup" id="A0A803JSX1">
    <property type="interactions" value="636"/>
</dbReference>
<dbReference type="CDD" id="cd18493">
    <property type="entry name" value="BACK_BTBD17"/>
    <property type="match status" value="1"/>
</dbReference>
<dbReference type="InterPro" id="IPR011333">
    <property type="entry name" value="SKP1/BTB/POZ_sf"/>
</dbReference>
<name>A0A803JSX1_XENTR</name>
<dbReference type="PANTHER" id="PTHR24410">
    <property type="entry name" value="HL07962P-RELATED"/>
    <property type="match status" value="1"/>
</dbReference>
<dbReference type="SUPFAM" id="SSF54695">
    <property type="entry name" value="POZ domain"/>
    <property type="match status" value="1"/>
</dbReference>
<proteinExistence type="predicted"/>
<dbReference type="Bgee" id="ENSXETG00000039335">
    <property type="expression patterns" value="Expressed in ovary and 13 other cell types or tissues"/>
</dbReference>
<dbReference type="SMART" id="SM00875">
    <property type="entry name" value="BACK"/>
    <property type="match status" value="1"/>
</dbReference>
<dbReference type="PROSITE" id="PS50097">
    <property type="entry name" value="BTB"/>
    <property type="match status" value="1"/>
</dbReference>
<dbReference type="Ensembl" id="ENSXETT00000119001">
    <property type="protein sequence ID" value="ENSXETP00000111073"/>
    <property type="gene ID" value="ENSXETG00000039335"/>
</dbReference>